<dbReference type="InterPro" id="IPR018848">
    <property type="entry name" value="WIYLD_domain"/>
</dbReference>
<dbReference type="Gene3D" id="1.10.8.850">
    <property type="entry name" value="Histone-lysine N methyltransferase , C-terminal domain-like"/>
    <property type="match status" value="1"/>
</dbReference>
<proteinExistence type="predicted"/>
<dbReference type="AlphaFoldDB" id="A0ABD1P3U5"/>
<dbReference type="GO" id="GO:0005694">
    <property type="term" value="C:chromosome"/>
    <property type="evidence" value="ECO:0007669"/>
    <property type="project" value="UniProtKB-SubCell"/>
</dbReference>
<dbReference type="GO" id="GO:0046872">
    <property type="term" value="F:metal ion binding"/>
    <property type="evidence" value="ECO:0007669"/>
    <property type="project" value="UniProtKB-KW"/>
</dbReference>
<feature type="domain" description="SET" evidence="9">
    <location>
        <begin position="511"/>
        <end position="645"/>
    </location>
</feature>
<dbReference type="SMART" id="SM00468">
    <property type="entry name" value="PreSET"/>
    <property type="match status" value="1"/>
</dbReference>
<dbReference type="InterPro" id="IPR001214">
    <property type="entry name" value="SET_dom"/>
</dbReference>
<evidence type="ECO:0000256" key="4">
    <source>
        <dbReference type="ARBA" id="ARBA00022679"/>
    </source>
</evidence>
<dbReference type="PANTHER" id="PTHR46450">
    <property type="entry name" value="INACTIVE HISTONE-LYSINE N-METHYLTRANSFERASE SUVR1-RELATED"/>
    <property type="match status" value="1"/>
</dbReference>
<dbReference type="Pfam" id="PF10440">
    <property type="entry name" value="WIYLD"/>
    <property type="match status" value="1"/>
</dbReference>
<evidence type="ECO:0000313" key="12">
    <source>
        <dbReference type="Proteomes" id="UP001604336"/>
    </source>
</evidence>
<dbReference type="PANTHER" id="PTHR46450:SF24">
    <property type="entry name" value="HISTONE-LYSINE N-METHYLTRANSFERASE SUVR4"/>
    <property type="match status" value="1"/>
</dbReference>
<dbReference type="PROSITE" id="PS50867">
    <property type="entry name" value="PRE_SET"/>
    <property type="match status" value="1"/>
</dbReference>
<keyword evidence="4" id="KW-0808">Transferase</keyword>
<keyword evidence="5" id="KW-0479">Metal-binding</keyword>
<feature type="compositionally biased region" description="Polar residues" evidence="8">
    <location>
        <begin position="110"/>
        <end position="126"/>
    </location>
</feature>
<feature type="region of interest" description="Disordered" evidence="8">
    <location>
        <begin position="68"/>
        <end position="153"/>
    </location>
</feature>
<dbReference type="InterPro" id="IPR046341">
    <property type="entry name" value="SET_dom_sf"/>
</dbReference>
<keyword evidence="7" id="KW-0539">Nucleus</keyword>
<dbReference type="EMBL" id="JBFOLK010000017">
    <property type="protein sequence ID" value="KAL2458541.1"/>
    <property type="molecule type" value="Genomic_DNA"/>
</dbReference>
<dbReference type="SUPFAM" id="SSF82199">
    <property type="entry name" value="SET domain"/>
    <property type="match status" value="1"/>
</dbReference>
<feature type="domain" description="Pre-SET" evidence="10">
    <location>
        <begin position="405"/>
        <end position="508"/>
    </location>
</feature>
<evidence type="ECO:0000256" key="2">
    <source>
        <dbReference type="ARBA" id="ARBA00004286"/>
    </source>
</evidence>
<organism evidence="11 12">
    <name type="scientific">Abeliophyllum distichum</name>
    <dbReference type="NCBI Taxonomy" id="126358"/>
    <lineage>
        <taxon>Eukaryota</taxon>
        <taxon>Viridiplantae</taxon>
        <taxon>Streptophyta</taxon>
        <taxon>Embryophyta</taxon>
        <taxon>Tracheophyta</taxon>
        <taxon>Spermatophyta</taxon>
        <taxon>Magnoliopsida</taxon>
        <taxon>eudicotyledons</taxon>
        <taxon>Gunneridae</taxon>
        <taxon>Pentapetalae</taxon>
        <taxon>asterids</taxon>
        <taxon>lamiids</taxon>
        <taxon>Lamiales</taxon>
        <taxon>Oleaceae</taxon>
        <taxon>Forsythieae</taxon>
        <taxon>Abeliophyllum</taxon>
    </lineage>
</organism>
<dbReference type="SMART" id="SM00317">
    <property type="entry name" value="SET"/>
    <property type="match status" value="1"/>
</dbReference>
<dbReference type="Gene3D" id="2.170.270.10">
    <property type="entry name" value="SET domain"/>
    <property type="match status" value="1"/>
</dbReference>
<evidence type="ECO:0000256" key="1">
    <source>
        <dbReference type="ARBA" id="ARBA00004123"/>
    </source>
</evidence>
<comment type="caution">
    <text evidence="11">The sequence shown here is derived from an EMBL/GenBank/DDBJ whole genome shotgun (WGS) entry which is preliminary data.</text>
</comment>
<comment type="subcellular location">
    <subcellularLocation>
        <location evidence="2">Chromosome</location>
    </subcellularLocation>
    <subcellularLocation>
        <location evidence="1">Nucleus</location>
    </subcellularLocation>
</comment>
<evidence type="ECO:0000259" key="9">
    <source>
        <dbReference type="PROSITE" id="PS50280"/>
    </source>
</evidence>
<sequence length="673" mass="76690">MAPDRDPRISKAFSAMKSMGITTERVKPVLKRLLKLYDWNWEHIEEGNYRALADAIFEDADDKLTNEKNDGPINCDSEPPCKKQHRRLPNVTSTKDNGIKILELEEDKIPQSSNRTRLVESSQSSLGDPRSESHHHVRQAQVQNRGPLGREPIRDYNFENVIKDRKKKHINCSPQFSLPTSNVGPGLVETSLFSDELEKNNGSDSAHDYRTHNIASSTCGRVIVSLNCHHTLVQHNFHIPNLDDVLKFMETKYPRSDNIVGSEFSLVKFLKKLCESYVEFGAILADRSLINNLPYNDIHQTSGPKRDNPRIDYPARDVDNKVASHSGSSDSVALVVAQRKPMNNSNGKRVVRISDITNGTEKVSISLLDEIGGEDLPNFTYVPENIIYQSAYVHVSLARIADEDCCSSCVGDCLSSSVPCACARDTRGEFAYTPEGLLTEEFLRSCISMKQQPQEHYQFFCQDCPLERAKNAYSPEKCKGHLERKFIKECWRKCGCKMICGNRVVQRGISRKLQVFLTNQSKGWGLRTLEELPKGAFVCEYAGEILTNMELYERNKRSTGKYKHTYPVLLDSDWCSENILNDEDALCLDATYYGNVSRFINHRCFDSNVIEVPVQVETPDRHYYHIAFFTKRKVDAYEELTWDYGIDFDDHNHPVKAFRCSCGSEYCRDNGKK</sequence>
<evidence type="ECO:0000256" key="5">
    <source>
        <dbReference type="ARBA" id="ARBA00022723"/>
    </source>
</evidence>
<dbReference type="Pfam" id="PF00856">
    <property type="entry name" value="SET"/>
    <property type="match status" value="1"/>
</dbReference>
<dbReference type="CDD" id="cd10538">
    <property type="entry name" value="SET_SETDB-like"/>
    <property type="match status" value="1"/>
</dbReference>
<name>A0ABD1P3U5_9LAMI</name>
<dbReference type="Proteomes" id="UP001604336">
    <property type="component" value="Unassembled WGS sequence"/>
</dbReference>
<evidence type="ECO:0000256" key="6">
    <source>
        <dbReference type="ARBA" id="ARBA00022833"/>
    </source>
</evidence>
<evidence type="ECO:0000256" key="8">
    <source>
        <dbReference type="SAM" id="MobiDB-lite"/>
    </source>
</evidence>
<dbReference type="InterPro" id="IPR043017">
    <property type="entry name" value="WIYLD_dom_sf"/>
</dbReference>
<keyword evidence="12" id="KW-1185">Reference proteome</keyword>
<gene>
    <name evidence="11" type="ORF">Adt_45871</name>
</gene>
<keyword evidence="3" id="KW-0158">Chromosome</keyword>
<dbReference type="GO" id="GO:0005634">
    <property type="term" value="C:nucleus"/>
    <property type="evidence" value="ECO:0007669"/>
    <property type="project" value="UniProtKB-SubCell"/>
</dbReference>
<dbReference type="PROSITE" id="PS50280">
    <property type="entry name" value="SET"/>
    <property type="match status" value="1"/>
</dbReference>
<dbReference type="PROSITE" id="PS51580">
    <property type="entry name" value="SAM_MT43_3"/>
    <property type="match status" value="1"/>
</dbReference>
<accession>A0ABD1P3U5</accession>
<evidence type="ECO:0000256" key="7">
    <source>
        <dbReference type="ARBA" id="ARBA00023242"/>
    </source>
</evidence>
<dbReference type="GO" id="GO:0016740">
    <property type="term" value="F:transferase activity"/>
    <property type="evidence" value="ECO:0007669"/>
    <property type="project" value="UniProtKB-KW"/>
</dbReference>
<dbReference type="InterPro" id="IPR007728">
    <property type="entry name" value="Pre-SET_dom"/>
</dbReference>
<dbReference type="InterPro" id="IPR025776">
    <property type="entry name" value="SUVR4/1/2"/>
</dbReference>
<protein>
    <submittedName>
        <fullName evidence="11">Histone-lysine N-methyltransferase SUVR4</fullName>
    </submittedName>
</protein>
<evidence type="ECO:0000313" key="11">
    <source>
        <dbReference type="EMBL" id="KAL2458541.1"/>
    </source>
</evidence>
<keyword evidence="6" id="KW-0862">Zinc</keyword>
<evidence type="ECO:0000256" key="3">
    <source>
        <dbReference type="ARBA" id="ARBA00022454"/>
    </source>
</evidence>
<evidence type="ECO:0000259" key="10">
    <source>
        <dbReference type="PROSITE" id="PS50867"/>
    </source>
</evidence>
<reference evidence="12" key="1">
    <citation type="submission" date="2024-07" db="EMBL/GenBank/DDBJ databases">
        <title>Two chromosome-level genome assemblies of Korean endemic species Abeliophyllum distichum and Forsythia ovata (Oleaceae).</title>
        <authorList>
            <person name="Jang H."/>
        </authorList>
    </citation>
    <scope>NUCLEOTIDE SEQUENCE [LARGE SCALE GENOMIC DNA]</scope>
</reference>
<dbReference type="FunFam" id="2.170.270.10:FF:000046">
    <property type="entry name" value="SET-domain containing protein lysine methyltransferase family protein"/>
    <property type="match status" value="1"/>
</dbReference>
<dbReference type="Pfam" id="PF05033">
    <property type="entry name" value="Pre-SET"/>
    <property type="match status" value="1"/>
</dbReference>